<dbReference type="AlphaFoldDB" id="A0A920CYC2"/>
<gene>
    <name evidence="1" type="ORF">J40TS1_34080</name>
</gene>
<dbReference type="Pfam" id="PF20765">
    <property type="entry name" value="Phage_tail_terminator_8"/>
    <property type="match status" value="1"/>
</dbReference>
<name>A0A920CYC2_9BACL</name>
<dbReference type="EMBL" id="BOSE01000006">
    <property type="protein sequence ID" value="GIP17766.1"/>
    <property type="molecule type" value="Genomic_DNA"/>
</dbReference>
<dbReference type="RefSeq" id="WP_213517421.1">
    <property type="nucleotide sequence ID" value="NZ_BOSE01000006.1"/>
</dbReference>
<proteinExistence type="predicted"/>
<reference evidence="1" key="1">
    <citation type="submission" date="2021-03" db="EMBL/GenBank/DDBJ databases">
        <title>Antimicrobial resistance genes in bacteria isolated from Japanese honey, and their potential for conferring macrolide and lincosamide resistance in the American foulbrood pathogen Paenibacillus larvae.</title>
        <authorList>
            <person name="Okamoto M."/>
            <person name="Kumagai M."/>
            <person name="Kanamori H."/>
            <person name="Takamatsu D."/>
        </authorList>
    </citation>
    <scope>NUCLEOTIDE SEQUENCE</scope>
    <source>
        <strain evidence="1">J40TS1</strain>
    </source>
</reference>
<evidence type="ECO:0000313" key="2">
    <source>
        <dbReference type="Proteomes" id="UP000683139"/>
    </source>
</evidence>
<dbReference type="InterPro" id="IPR049254">
    <property type="entry name" value="Phage_tail_terminator"/>
</dbReference>
<sequence length="148" mass="17107">MITLSQVMQAICHKLTHLMPEVPIQSNDIEEGFDRPSLFVEFVDVKTATSIGNQRERNIEVTIFYFPSDRYEYEIELLEKQETLEEAFRNPFVITESFYVFPDEVDSIVTDGVLQTSFSIYLLERADQDSGAGSEMMEHLKVKVRKEG</sequence>
<comment type="caution">
    <text evidence="1">The sequence shown here is derived from an EMBL/GenBank/DDBJ whole genome shotgun (WGS) entry which is preliminary data.</text>
</comment>
<dbReference type="Proteomes" id="UP000683139">
    <property type="component" value="Unassembled WGS sequence"/>
</dbReference>
<keyword evidence="2" id="KW-1185">Reference proteome</keyword>
<evidence type="ECO:0000313" key="1">
    <source>
        <dbReference type="EMBL" id="GIP17766.1"/>
    </source>
</evidence>
<organism evidence="1 2">
    <name type="scientific">Paenibacillus montaniterrae</name>
    <dbReference type="NCBI Taxonomy" id="429341"/>
    <lineage>
        <taxon>Bacteria</taxon>
        <taxon>Bacillati</taxon>
        <taxon>Bacillota</taxon>
        <taxon>Bacilli</taxon>
        <taxon>Bacillales</taxon>
        <taxon>Paenibacillaceae</taxon>
        <taxon>Paenibacillus</taxon>
    </lineage>
</organism>
<accession>A0A920CYC2</accession>
<protein>
    <submittedName>
        <fullName evidence="1">Uncharacterized protein</fullName>
    </submittedName>
</protein>